<keyword evidence="3" id="KW-1017">Isopeptide bond</keyword>
<dbReference type="GO" id="GO:0006914">
    <property type="term" value="P:autophagy"/>
    <property type="evidence" value="ECO:0007669"/>
    <property type="project" value="UniProtKB-KW"/>
</dbReference>
<evidence type="ECO:0000256" key="14">
    <source>
        <dbReference type="ARBA" id="ARBA00075330"/>
    </source>
</evidence>
<evidence type="ECO:0000256" key="9">
    <source>
        <dbReference type="ARBA" id="ARBA00023242"/>
    </source>
</evidence>
<dbReference type="InterPro" id="IPR002052">
    <property type="entry name" value="DNA_methylase_N6_adenine_CS"/>
</dbReference>
<organism evidence="21 22">
    <name type="scientific">Heterodera trifolii</name>
    <dbReference type="NCBI Taxonomy" id="157864"/>
    <lineage>
        <taxon>Eukaryota</taxon>
        <taxon>Metazoa</taxon>
        <taxon>Ecdysozoa</taxon>
        <taxon>Nematoda</taxon>
        <taxon>Chromadorea</taxon>
        <taxon>Rhabditida</taxon>
        <taxon>Tylenchina</taxon>
        <taxon>Tylenchomorpha</taxon>
        <taxon>Tylenchoidea</taxon>
        <taxon>Heteroderidae</taxon>
        <taxon>Heteroderinae</taxon>
        <taxon>Heterodera</taxon>
    </lineage>
</organism>
<dbReference type="InterPro" id="IPR007242">
    <property type="entry name" value="Atg12"/>
</dbReference>
<dbReference type="SUPFAM" id="SSF53335">
    <property type="entry name" value="S-adenosyl-L-methionine-dependent methyltransferases"/>
    <property type="match status" value="1"/>
</dbReference>
<name>A0ABD2L074_9BILA</name>
<evidence type="ECO:0000256" key="20">
    <source>
        <dbReference type="SAM" id="MobiDB-lite"/>
    </source>
</evidence>
<dbReference type="PROSITE" id="PS00092">
    <property type="entry name" value="N6_MTASE"/>
    <property type="match status" value="1"/>
</dbReference>
<keyword evidence="4" id="KW-0489">Methyltransferase</keyword>
<evidence type="ECO:0000256" key="12">
    <source>
        <dbReference type="ARBA" id="ARBA00053180"/>
    </source>
</evidence>
<evidence type="ECO:0000256" key="2">
    <source>
        <dbReference type="ARBA" id="ARBA00006149"/>
    </source>
</evidence>
<evidence type="ECO:0000256" key="17">
    <source>
        <dbReference type="ARBA" id="ARBA00083337"/>
    </source>
</evidence>
<dbReference type="FunFam" id="3.40.50.150:FF:000077">
    <property type="entry name" value="HemK methyltransferase family member 2"/>
    <property type="match status" value="1"/>
</dbReference>
<dbReference type="AlphaFoldDB" id="A0ABD2L074"/>
<dbReference type="PANTHER" id="PTHR45875:SF1">
    <property type="entry name" value="METHYLTRANSFERASE N6AMT1"/>
    <property type="match status" value="1"/>
</dbReference>
<dbReference type="InterPro" id="IPR029063">
    <property type="entry name" value="SAM-dependent_MTases_sf"/>
</dbReference>
<evidence type="ECO:0000256" key="7">
    <source>
        <dbReference type="ARBA" id="ARBA00022786"/>
    </source>
</evidence>
<keyword evidence="9" id="KW-0539">Nucleus</keyword>
<protein>
    <recommendedName>
        <fullName evidence="18">Methyltransferase HEMK2</fullName>
    </recommendedName>
    <alternativeName>
        <fullName evidence="17">HemK methyltransferase family member 2</fullName>
    </alternativeName>
    <alternativeName>
        <fullName evidence="15">Lysine N-methyltransferase 9</fullName>
    </alternativeName>
    <alternativeName>
        <fullName evidence="14">Methylarsonite methyltransferase N6AMT1</fullName>
    </alternativeName>
    <alternativeName>
        <fullName evidence="19">Methyltransferase N6AMT1</fullName>
    </alternativeName>
    <alternativeName>
        <fullName evidence="16">Protein N(5)-glutamine methyltransferase</fullName>
    </alternativeName>
</protein>
<evidence type="ECO:0000256" key="13">
    <source>
        <dbReference type="ARBA" id="ARBA00062344"/>
    </source>
</evidence>
<comment type="subunit">
    <text evidence="13">Heterodimer; heterodimerization with TRMT112 is required for S-adenosyl-L-methionine-binding.</text>
</comment>
<evidence type="ECO:0000256" key="15">
    <source>
        <dbReference type="ARBA" id="ARBA00076540"/>
    </source>
</evidence>
<comment type="similarity">
    <text evidence="2">Belongs to the eukaryotic/archaeal PrmC-related family.</text>
</comment>
<feature type="region of interest" description="Disordered" evidence="20">
    <location>
        <begin position="244"/>
        <end position="283"/>
    </location>
</feature>
<comment type="catalytic activity">
    <reaction evidence="10">
        <text>L-lysyl-[histone] + S-adenosyl-L-methionine = N(6)-methyl-L-lysyl-[histone] + S-adenosyl-L-homocysteine + H(+)</text>
        <dbReference type="Rhea" id="RHEA:10024"/>
        <dbReference type="Rhea" id="RHEA-COMP:9845"/>
        <dbReference type="Rhea" id="RHEA-COMP:9846"/>
        <dbReference type="ChEBI" id="CHEBI:15378"/>
        <dbReference type="ChEBI" id="CHEBI:29969"/>
        <dbReference type="ChEBI" id="CHEBI:57856"/>
        <dbReference type="ChEBI" id="CHEBI:59789"/>
        <dbReference type="ChEBI" id="CHEBI:61929"/>
    </reaction>
    <physiologicalReaction direction="left-to-right" evidence="10">
        <dbReference type="Rhea" id="RHEA:10025"/>
    </physiologicalReaction>
</comment>
<dbReference type="Gene3D" id="3.10.20.90">
    <property type="entry name" value="Phosphatidylinositol 3-kinase Catalytic Subunit, Chain A, domain 1"/>
    <property type="match status" value="1"/>
</dbReference>
<proteinExistence type="inferred from homology"/>
<keyword evidence="8" id="KW-0072">Autophagy</keyword>
<evidence type="ECO:0000256" key="6">
    <source>
        <dbReference type="ARBA" id="ARBA00022691"/>
    </source>
</evidence>
<evidence type="ECO:0000256" key="19">
    <source>
        <dbReference type="ARBA" id="ARBA00093667"/>
    </source>
</evidence>
<sequence>MTAHLATPDYRIDHPSVYPPSEDTFLLLDALEAEQLRIKAIAPRICVEIGCGSGVVSAFLNKLLTTNASSSASDNAGGSEEHCQFCTICIDVNLHALHCTQKTFEKMDESASIAYNRTKKPLMVCCNLLDPLAHRLKNGGVDILLMNPPYVPTEQTAQNEQELCYAGGPSGRSLIDRLLPNVADILSQNGLFYLVALKENGVDELISTTTRERLGIEGAVVMERQCRNEHLFVLRFTRANAKTVPTTADPSSAPAAKLPVATTAAETPSPAGSGNTPKTPSKITIHLRPVGSAPQLEAQYRKLVTNSGQSIAHITRVLRKWLGLGPTDSLFLFVNETFAPFPEHTIGNLYECFGSHDSRKLYLQYCLTPAWG</sequence>
<dbReference type="CDD" id="cd01612">
    <property type="entry name" value="Ubl_ATG12"/>
    <property type="match status" value="1"/>
</dbReference>
<keyword evidence="22" id="KW-1185">Reference proteome</keyword>
<evidence type="ECO:0000313" key="21">
    <source>
        <dbReference type="EMBL" id="KAL3108543.1"/>
    </source>
</evidence>
<comment type="catalytic activity">
    <reaction evidence="11">
        <text>methylarsonous acid + S-adenosyl-L-methionine = dimethylarsinate + S-adenosyl-L-homocysteine + 2 H(+)</text>
        <dbReference type="Rhea" id="RHEA:11684"/>
        <dbReference type="ChEBI" id="CHEBI:15378"/>
        <dbReference type="ChEBI" id="CHEBI:16223"/>
        <dbReference type="ChEBI" id="CHEBI:17826"/>
        <dbReference type="ChEBI" id="CHEBI:57856"/>
        <dbReference type="ChEBI" id="CHEBI:59789"/>
    </reaction>
</comment>
<evidence type="ECO:0000256" key="3">
    <source>
        <dbReference type="ARBA" id="ARBA00022499"/>
    </source>
</evidence>
<evidence type="ECO:0000256" key="1">
    <source>
        <dbReference type="ARBA" id="ARBA00004123"/>
    </source>
</evidence>
<evidence type="ECO:0000256" key="8">
    <source>
        <dbReference type="ARBA" id="ARBA00023006"/>
    </source>
</evidence>
<comment type="subcellular location">
    <subcellularLocation>
        <location evidence="1">Nucleus</location>
    </subcellularLocation>
</comment>
<gene>
    <name evidence="21" type="ORF">niasHT_015465</name>
</gene>
<dbReference type="SUPFAM" id="SSF54236">
    <property type="entry name" value="Ubiquitin-like"/>
    <property type="match status" value="1"/>
</dbReference>
<evidence type="ECO:0000256" key="4">
    <source>
        <dbReference type="ARBA" id="ARBA00022603"/>
    </source>
</evidence>
<evidence type="ECO:0000313" key="22">
    <source>
        <dbReference type="Proteomes" id="UP001620626"/>
    </source>
</evidence>
<feature type="compositionally biased region" description="Low complexity" evidence="20">
    <location>
        <begin position="245"/>
        <end position="256"/>
    </location>
</feature>
<dbReference type="Proteomes" id="UP001620626">
    <property type="component" value="Unassembled WGS sequence"/>
</dbReference>
<dbReference type="EMBL" id="JBICBT010000590">
    <property type="protein sequence ID" value="KAL3108543.1"/>
    <property type="molecule type" value="Genomic_DNA"/>
</dbReference>
<evidence type="ECO:0000256" key="5">
    <source>
        <dbReference type="ARBA" id="ARBA00022679"/>
    </source>
</evidence>
<keyword evidence="6" id="KW-0949">S-adenosyl-L-methionine</keyword>
<reference evidence="21 22" key="1">
    <citation type="submission" date="2024-10" db="EMBL/GenBank/DDBJ databases">
        <authorList>
            <person name="Kim D."/>
        </authorList>
    </citation>
    <scope>NUCLEOTIDE SEQUENCE [LARGE SCALE GENOMIC DNA]</scope>
    <source>
        <strain evidence="21">BH-2024</strain>
    </source>
</reference>
<evidence type="ECO:0000256" key="10">
    <source>
        <dbReference type="ARBA" id="ARBA00048619"/>
    </source>
</evidence>
<comment type="function">
    <text evidence="12">Methyltransferase that can methylate proteins and, to a lower extent, arsenic. Catalytic subunit of a heterodimer with TRMT112, which monomethylates 'Lys-12' of histone H4 (H4K12me1), a modification present at the promoters of numerous genes encoding cell cycle regulators. Catalytic subunit of a heterodimer with TRMT112, which catalyzes N5-methylation of Glu residue of proteins with a Gly-Gln-Xaa-Xaa-Xaa-Arg motif. Methylates ETF1 on 'Gln-185'; ETF1 needs to be complexed to ERF3 in its GTP-bound form to be efficiently methylated. May also play a role in the modulation of arsenic-induced toxicity by mediating the conversion of monomethylarsonous acid (3+) into the less toxic dimethylarsonic acid. It however only plays a limited role in arsenic metabolism compared with AS3MT.</text>
</comment>
<dbReference type="Gene3D" id="3.40.50.150">
    <property type="entry name" value="Vaccinia Virus protein VP39"/>
    <property type="match status" value="1"/>
</dbReference>
<evidence type="ECO:0000256" key="16">
    <source>
        <dbReference type="ARBA" id="ARBA00080992"/>
    </source>
</evidence>
<evidence type="ECO:0000256" key="11">
    <source>
        <dbReference type="ARBA" id="ARBA00050903"/>
    </source>
</evidence>
<dbReference type="PANTHER" id="PTHR45875">
    <property type="entry name" value="METHYLTRANSFERASE N6AMT1"/>
    <property type="match status" value="1"/>
</dbReference>
<dbReference type="InterPro" id="IPR052190">
    <property type="entry name" value="Euk-Arch_PrmC-MTase"/>
</dbReference>
<dbReference type="InterPro" id="IPR029071">
    <property type="entry name" value="Ubiquitin-like_domsf"/>
</dbReference>
<dbReference type="Pfam" id="PF04110">
    <property type="entry name" value="APG12"/>
    <property type="match status" value="1"/>
</dbReference>
<dbReference type="GO" id="GO:0032259">
    <property type="term" value="P:methylation"/>
    <property type="evidence" value="ECO:0007669"/>
    <property type="project" value="UniProtKB-KW"/>
</dbReference>
<keyword evidence="5" id="KW-0808">Transferase</keyword>
<keyword evidence="7" id="KW-0833">Ubl conjugation pathway</keyword>
<dbReference type="GO" id="GO:0005634">
    <property type="term" value="C:nucleus"/>
    <property type="evidence" value="ECO:0007669"/>
    <property type="project" value="UniProtKB-SubCell"/>
</dbReference>
<accession>A0ABD2L074</accession>
<dbReference type="GO" id="GO:0036009">
    <property type="term" value="F:protein-glutamine N-methyltransferase activity"/>
    <property type="evidence" value="ECO:0007669"/>
    <property type="project" value="UniProtKB-ARBA"/>
</dbReference>
<feature type="compositionally biased region" description="Polar residues" evidence="20">
    <location>
        <begin position="264"/>
        <end position="282"/>
    </location>
</feature>
<comment type="caution">
    <text evidence="21">The sequence shown here is derived from an EMBL/GenBank/DDBJ whole genome shotgun (WGS) entry which is preliminary data.</text>
</comment>
<evidence type="ECO:0000256" key="18">
    <source>
        <dbReference type="ARBA" id="ARBA00093624"/>
    </source>
</evidence>